<keyword evidence="6 11" id="KW-0812">Transmembrane</keyword>
<accession>A0A2T0A3U1</accession>
<dbReference type="Pfam" id="PF09335">
    <property type="entry name" value="VTT_dom"/>
    <property type="match status" value="1"/>
</dbReference>
<evidence type="ECO:0000256" key="5">
    <source>
        <dbReference type="ARBA" id="ARBA00020673"/>
    </source>
</evidence>
<dbReference type="PANTHER" id="PTHR47549">
    <property type="entry name" value="GOLGI APPARATUS MEMBRANE PROTEIN TVP38-RELATED"/>
    <property type="match status" value="1"/>
</dbReference>
<organism evidence="13 14">
    <name type="scientific">Rhodotorula toruloides</name>
    <name type="common">Yeast</name>
    <name type="synonym">Rhodosporidium toruloides</name>
    <dbReference type="NCBI Taxonomy" id="5286"/>
    <lineage>
        <taxon>Eukaryota</taxon>
        <taxon>Fungi</taxon>
        <taxon>Dikarya</taxon>
        <taxon>Basidiomycota</taxon>
        <taxon>Pucciniomycotina</taxon>
        <taxon>Microbotryomycetes</taxon>
        <taxon>Sporidiobolales</taxon>
        <taxon>Sporidiobolaceae</taxon>
        <taxon>Rhodotorula</taxon>
    </lineage>
</organism>
<dbReference type="GO" id="GO:0000022">
    <property type="term" value="P:mitotic spindle elongation"/>
    <property type="evidence" value="ECO:0007669"/>
    <property type="project" value="TreeGrafter"/>
</dbReference>
<keyword evidence="8" id="KW-0333">Golgi apparatus</keyword>
<comment type="similarity">
    <text evidence="3">Belongs to the TVP38/TMEM64 family.</text>
</comment>
<evidence type="ECO:0000313" key="14">
    <source>
        <dbReference type="Proteomes" id="UP000239560"/>
    </source>
</evidence>
<feature type="transmembrane region" description="Helical" evidence="11">
    <location>
        <begin position="74"/>
        <end position="101"/>
    </location>
</feature>
<evidence type="ECO:0000256" key="7">
    <source>
        <dbReference type="ARBA" id="ARBA00022989"/>
    </source>
</evidence>
<evidence type="ECO:0000256" key="2">
    <source>
        <dbReference type="ARBA" id="ARBA00004653"/>
    </source>
</evidence>
<evidence type="ECO:0000256" key="9">
    <source>
        <dbReference type="ARBA" id="ARBA00023136"/>
    </source>
</evidence>
<dbReference type="EMBL" id="LCTV02000009">
    <property type="protein sequence ID" value="PRQ72665.1"/>
    <property type="molecule type" value="Genomic_DNA"/>
</dbReference>
<evidence type="ECO:0000256" key="4">
    <source>
        <dbReference type="ARBA" id="ARBA00013533"/>
    </source>
</evidence>
<keyword evidence="7 11" id="KW-1133">Transmembrane helix</keyword>
<dbReference type="PANTHER" id="PTHR47549:SF1">
    <property type="entry name" value="GOLGI APPARATUS MEMBRANE PROTEIN TVP38"/>
    <property type="match status" value="1"/>
</dbReference>
<dbReference type="GO" id="GO:0000139">
    <property type="term" value="C:Golgi membrane"/>
    <property type="evidence" value="ECO:0007669"/>
    <property type="project" value="UniProtKB-SubCell"/>
</dbReference>
<feature type="transmembrane region" description="Helical" evidence="11">
    <location>
        <begin position="141"/>
        <end position="162"/>
    </location>
</feature>
<keyword evidence="9 11" id="KW-0472">Membrane</keyword>
<feature type="transmembrane region" description="Helical" evidence="11">
    <location>
        <begin position="107"/>
        <end position="129"/>
    </location>
</feature>
<dbReference type="GO" id="GO:0016192">
    <property type="term" value="P:vesicle-mediated transport"/>
    <property type="evidence" value="ECO:0007669"/>
    <property type="project" value="TreeGrafter"/>
</dbReference>
<evidence type="ECO:0000313" key="13">
    <source>
        <dbReference type="EMBL" id="PRQ72665.1"/>
    </source>
</evidence>
<proteinExistence type="inferred from homology"/>
<dbReference type="OrthoDB" id="166803at2759"/>
<comment type="caution">
    <text evidence="13">The sequence shown here is derived from an EMBL/GenBank/DDBJ whole genome shotgun (WGS) entry which is preliminary data.</text>
</comment>
<evidence type="ECO:0000256" key="6">
    <source>
        <dbReference type="ARBA" id="ARBA00022692"/>
    </source>
</evidence>
<dbReference type="InterPro" id="IPR051076">
    <property type="entry name" value="Golgi_membrane_TVP38/TMEM64"/>
</dbReference>
<dbReference type="AlphaFoldDB" id="A0A2T0A3U1"/>
<feature type="transmembrane region" description="Helical" evidence="11">
    <location>
        <begin position="182"/>
        <end position="203"/>
    </location>
</feature>
<name>A0A2T0A3U1_RHOTO</name>
<evidence type="ECO:0000259" key="12">
    <source>
        <dbReference type="Pfam" id="PF09335"/>
    </source>
</evidence>
<protein>
    <recommendedName>
        <fullName evidence="4">Golgi apparatus membrane protein TVP38</fullName>
    </recommendedName>
    <alternativeName>
        <fullName evidence="5">Golgi apparatus membrane protein tvp38</fullName>
    </alternativeName>
</protein>
<dbReference type="Proteomes" id="UP000239560">
    <property type="component" value="Unassembled WGS sequence"/>
</dbReference>
<comment type="subcellular location">
    <subcellularLocation>
        <location evidence="2">Golgi apparatus membrane</location>
        <topology evidence="2">Multi-pass membrane protein</topology>
    </subcellularLocation>
</comment>
<feature type="region of interest" description="Disordered" evidence="10">
    <location>
        <begin position="258"/>
        <end position="292"/>
    </location>
</feature>
<comment type="function">
    <text evidence="1">Golgi membrane protein involved in vesicular trafficking and spindle migration.</text>
</comment>
<feature type="transmembrane region" description="Helical" evidence="11">
    <location>
        <begin position="224"/>
        <end position="245"/>
    </location>
</feature>
<gene>
    <name evidence="13" type="ORF">AAT19DRAFT_16589</name>
</gene>
<feature type="transmembrane region" description="Helical" evidence="11">
    <location>
        <begin position="34"/>
        <end position="53"/>
    </location>
</feature>
<evidence type="ECO:0000256" key="8">
    <source>
        <dbReference type="ARBA" id="ARBA00023034"/>
    </source>
</evidence>
<feature type="domain" description="VTT" evidence="12">
    <location>
        <begin position="95"/>
        <end position="204"/>
    </location>
</feature>
<evidence type="ECO:0000256" key="11">
    <source>
        <dbReference type="SAM" id="Phobius"/>
    </source>
</evidence>
<feature type="compositionally biased region" description="Basic and acidic residues" evidence="10">
    <location>
        <begin position="280"/>
        <end position="292"/>
    </location>
</feature>
<evidence type="ECO:0000256" key="1">
    <source>
        <dbReference type="ARBA" id="ARBA00002978"/>
    </source>
</evidence>
<evidence type="ECO:0000256" key="10">
    <source>
        <dbReference type="SAM" id="MobiDB-lite"/>
    </source>
</evidence>
<reference evidence="13 14" key="1">
    <citation type="journal article" date="2018" name="Elife">
        <title>Functional genomics of lipid metabolism in the oleaginous yeast Rhodosporidium toruloides.</title>
        <authorList>
            <person name="Coradetti S.T."/>
            <person name="Pinel D."/>
            <person name="Geiselman G."/>
            <person name="Ito M."/>
            <person name="Mondo S."/>
            <person name="Reilly M.C."/>
            <person name="Cheng Y.F."/>
            <person name="Bauer S."/>
            <person name="Grigoriev I."/>
            <person name="Gladden J.M."/>
            <person name="Simmons B.A."/>
            <person name="Brem R."/>
            <person name="Arkin A.P."/>
            <person name="Skerker J.M."/>
        </authorList>
    </citation>
    <scope>NUCLEOTIDE SEQUENCE [LARGE SCALE GENOMIC DNA]</scope>
    <source>
        <strain evidence="13 14">NBRC 0880</strain>
    </source>
</reference>
<evidence type="ECO:0000256" key="3">
    <source>
        <dbReference type="ARBA" id="ARBA00008640"/>
    </source>
</evidence>
<dbReference type="InterPro" id="IPR032816">
    <property type="entry name" value="VTT_dom"/>
</dbReference>
<sequence length="292" mass="31806">MTDCRSTVSLWRRARDIGEKAVERYHRLGWKGKLVFWLWIGLYLFAGIIALVIGPNKVFAWFASLADKIRSLSFAWAIFVALSFPPMIGFGTAQTLVGFALSLWPGFLVAAASCLLGSALAFLVCRRLIRLFASSISRFPAFQALSQAVTSKGLLLIVLLRLCPLPFSYSNASFASIEAVSLPQFMLGTCVLLPKVFLYVFIGDRMYKFADPESRGEMDTLSKWLNATSIGVSAIVAVGASYYVYKADLKASRVSTVADGNSGGAAPQASTSEEEWGESDSSHEGATRDTHP</sequence>